<proteinExistence type="predicted"/>
<name>A0A1J1IGU4_9DIPT</name>
<dbReference type="Proteomes" id="UP000183832">
    <property type="component" value="Unassembled WGS sequence"/>
</dbReference>
<gene>
    <name evidence="1" type="ORF">CLUMA_CG012280</name>
</gene>
<dbReference type="AlphaFoldDB" id="A0A1J1IGU4"/>
<reference evidence="1 2" key="1">
    <citation type="submission" date="2015-04" db="EMBL/GenBank/DDBJ databases">
        <authorList>
            <person name="Syromyatnikov M.Y."/>
            <person name="Popov V.N."/>
        </authorList>
    </citation>
    <scope>NUCLEOTIDE SEQUENCE [LARGE SCALE GENOMIC DNA]</scope>
</reference>
<organism evidence="1 2">
    <name type="scientific">Clunio marinus</name>
    <dbReference type="NCBI Taxonomy" id="568069"/>
    <lineage>
        <taxon>Eukaryota</taxon>
        <taxon>Metazoa</taxon>
        <taxon>Ecdysozoa</taxon>
        <taxon>Arthropoda</taxon>
        <taxon>Hexapoda</taxon>
        <taxon>Insecta</taxon>
        <taxon>Pterygota</taxon>
        <taxon>Neoptera</taxon>
        <taxon>Endopterygota</taxon>
        <taxon>Diptera</taxon>
        <taxon>Nematocera</taxon>
        <taxon>Chironomoidea</taxon>
        <taxon>Chironomidae</taxon>
        <taxon>Clunio</taxon>
    </lineage>
</organism>
<sequence>MFKKFLCKLDRIVAMKSQLVAVSFLIYIHFNAIKILNLEHLEVYLMIIVRIDQRDRLVVGSSPFTLRFRFPVNSFRPQGLPFNTYDEMKGH</sequence>
<dbReference type="EMBL" id="CVRI01000048">
    <property type="protein sequence ID" value="CRK98764.1"/>
    <property type="molecule type" value="Genomic_DNA"/>
</dbReference>
<keyword evidence="2" id="KW-1185">Reference proteome</keyword>
<accession>A0A1J1IGU4</accession>
<evidence type="ECO:0000313" key="1">
    <source>
        <dbReference type="EMBL" id="CRK98764.1"/>
    </source>
</evidence>
<evidence type="ECO:0000313" key="2">
    <source>
        <dbReference type="Proteomes" id="UP000183832"/>
    </source>
</evidence>
<protein>
    <submittedName>
        <fullName evidence="1">CLUMA_CG012280, isoform A</fullName>
    </submittedName>
</protein>